<reference evidence="1 2" key="1">
    <citation type="journal article" date="2019" name="Int. J. Syst. Evol. Microbiol.">
        <title>The Global Catalogue of Microorganisms (GCM) 10K type strain sequencing project: providing services to taxonomists for standard genome sequencing and annotation.</title>
        <authorList>
            <consortium name="The Broad Institute Genomics Platform"/>
            <consortium name="The Broad Institute Genome Sequencing Center for Infectious Disease"/>
            <person name="Wu L."/>
            <person name="Ma J."/>
        </authorList>
    </citation>
    <scope>NUCLEOTIDE SEQUENCE [LARGE SCALE GENOMIC DNA]</scope>
    <source>
        <strain evidence="1 2">JCM 14736</strain>
    </source>
</reference>
<dbReference type="PANTHER" id="PTHR31118:SF32">
    <property type="entry name" value="KYNURENINE FORMAMIDASE"/>
    <property type="match status" value="1"/>
</dbReference>
<dbReference type="Pfam" id="PF04199">
    <property type="entry name" value="Cyclase"/>
    <property type="match status" value="1"/>
</dbReference>
<dbReference type="SUPFAM" id="SSF102198">
    <property type="entry name" value="Putative cyclase"/>
    <property type="match status" value="1"/>
</dbReference>
<dbReference type="PANTHER" id="PTHR31118">
    <property type="entry name" value="CYCLASE-LIKE PROTEIN 2"/>
    <property type="match status" value="1"/>
</dbReference>
<keyword evidence="2" id="KW-1185">Reference proteome</keyword>
<name>A0ABN2LED7_9MICO</name>
<dbReference type="RefSeq" id="WP_344030774.1">
    <property type="nucleotide sequence ID" value="NZ_BAAAOB010000001.1"/>
</dbReference>
<organism evidence="1 2">
    <name type="scientific">Leucobacter iarius</name>
    <dbReference type="NCBI Taxonomy" id="333963"/>
    <lineage>
        <taxon>Bacteria</taxon>
        <taxon>Bacillati</taxon>
        <taxon>Actinomycetota</taxon>
        <taxon>Actinomycetes</taxon>
        <taxon>Micrococcales</taxon>
        <taxon>Microbacteriaceae</taxon>
        <taxon>Leucobacter</taxon>
    </lineage>
</organism>
<protein>
    <submittedName>
        <fullName evidence="1">Cyclase family protein</fullName>
    </submittedName>
</protein>
<dbReference type="Proteomes" id="UP001500851">
    <property type="component" value="Unassembled WGS sequence"/>
</dbReference>
<evidence type="ECO:0000313" key="1">
    <source>
        <dbReference type="EMBL" id="GAA1785533.1"/>
    </source>
</evidence>
<sequence length="226" mass="23656">MLVDLSHPLETGMPVFPGDPEVRIEPALAVPEDGVAVARLDLGSHAGTHIDAPSHSVVGGATVDELPLEWLVGDARVLRVADPRPDTAYGIEDLAEPLPGRLPSAVLIATGWDTRFGSDAAFAHPFVDADLAERLWDAGARVLGVDTLSPDSTPRAVSGAGLPVHEQWLGRGGAIVENLRGLGQLPANVRISLLPLRIFGGDGSPIRAIAETTVSEAVQPPDPRDP</sequence>
<dbReference type="InterPro" id="IPR007325">
    <property type="entry name" value="KFase/CYL"/>
</dbReference>
<dbReference type="InterPro" id="IPR037175">
    <property type="entry name" value="KFase_sf"/>
</dbReference>
<proteinExistence type="predicted"/>
<dbReference type="EMBL" id="BAAAOB010000001">
    <property type="protein sequence ID" value="GAA1785533.1"/>
    <property type="molecule type" value="Genomic_DNA"/>
</dbReference>
<accession>A0ABN2LED7</accession>
<evidence type="ECO:0000313" key="2">
    <source>
        <dbReference type="Proteomes" id="UP001500851"/>
    </source>
</evidence>
<dbReference type="Gene3D" id="3.50.30.50">
    <property type="entry name" value="Putative cyclase"/>
    <property type="match status" value="1"/>
</dbReference>
<gene>
    <name evidence="1" type="ORF">GCM10009768_13020</name>
</gene>
<comment type="caution">
    <text evidence="1">The sequence shown here is derived from an EMBL/GenBank/DDBJ whole genome shotgun (WGS) entry which is preliminary data.</text>
</comment>